<organism evidence="2">
    <name type="scientific">marine sediment metagenome</name>
    <dbReference type="NCBI Taxonomy" id="412755"/>
    <lineage>
        <taxon>unclassified sequences</taxon>
        <taxon>metagenomes</taxon>
        <taxon>ecological metagenomes</taxon>
    </lineage>
</organism>
<feature type="non-terminal residue" evidence="2">
    <location>
        <position position="219"/>
    </location>
</feature>
<evidence type="ECO:0000313" key="2">
    <source>
        <dbReference type="EMBL" id="GAJ23463.1"/>
    </source>
</evidence>
<dbReference type="AlphaFoldDB" id="X1V159"/>
<accession>X1V159</accession>
<protein>
    <submittedName>
        <fullName evidence="2">Uncharacterized protein</fullName>
    </submittedName>
</protein>
<evidence type="ECO:0000256" key="1">
    <source>
        <dbReference type="SAM" id="MobiDB-lite"/>
    </source>
</evidence>
<name>X1V159_9ZZZZ</name>
<reference evidence="2" key="1">
    <citation type="journal article" date="2014" name="Front. Microbiol.">
        <title>High frequency of phylogenetically diverse reductive dehalogenase-homologous genes in deep subseafloor sedimentary metagenomes.</title>
        <authorList>
            <person name="Kawai M."/>
            <person name="Futagami T."/>
            <person name="Toyoda A."/>
            <person name="Takaki Y."/>
            <person name="Nishi S."/>
            <person name="Hori S."/>
            <person name="Arai W."/>
            <person name="Tsubouchi T."/>
            <person name="Morono Y."/>
            <person name="Uchiyama I."/>
            <person name="Ito T."/>
            <person name="Fujiyama A."/>
            <person name="Inagaki F."/>
            <person name="Takami H."/>
        </authorList>
    </citation>
    <scope>NUCLEOTIDE SEQUENCE</scope>
    <source>
        <strain evidence="2">Expedition CK06-06</strain>
    </source>
</reference>
<feature type="non-terminal residue" evidence="2">
    <location>
        <position position="1"/>
    </location>
</feature>
<gene>
    <name evidence="2" type="ORF">S12H4_55858</name>
</gene>
<feature type="region of interest" description="Disordered" evidence="1">
    <location>
        <begin position="124"/>
        <end position="172"/>
    </location>
</feature>
<sequence>GEQIAFNSNLGTTYRGGEINQLGSSLKNLGEGISLKMVAGQAPSLERTWILKNSKRGTQKDVSMGSLIGGISSKIGSSDVDQTRSSSLLGGSLSALGQSITYEIEAKREADTLPSITITSPQITPALPAITPSPSPEGIVSPTTPVAPAQGGITLTPPGQPAPAQPGPGGISLPTPGIPQEPQIIWKQYSLSQAFGRNPLIIGYLEYPSTWLVNLDSFN</sequence>
<dbReference type="EMBL" id="BARW01035881">
    <property type="protein sequence ID" value="GAJ23463.1"/>
    <property type="molecule type" value="Genomic_DNA"/>
</dbReference>
<proteinExistence type="predicted"/>
<comment type="caution">
    <text evidence="2">The sequence shown here is derived from an EMBL/GenBank/DDBJ whole genome shotgun (WGS) entry which is preliminary data.</text>
</comment>